<evidence type="ECO:0000313" key="2">
    <source>
        <dbReference type="Proteomes" id="UP000190669"/>
    </source>
</evidence>
<feature type="non-terminal residue" evidence="1">
    <location>
        <position position="33"/>
    </location>
</feature>
<reference evidence="1 2" key="1">
    <citation type="submission" date="2017-02" db="EMBL/GenBank/DDBJ databases">
        <authorList>
            <person name="Varghese N."/>
            <person name="Submissions S."/>
        </authorList>
    </citation>
    <scope>NUCLEOTIDE SEQUENCE [LARGE SCALE GENOMIC DNA]</scope>
    <source>
        <strain evidence="1 2">DSM 16775</strain>
    </source>
</reference>
<name>A0ABY1LEY2_9FLAO</name>
<accession>A0ABY1LEY2</accession>
<keyword evidence="2" id="KW-1185">Reference proteome</keyword>
<sequence>MDYEEFADEKCQSLMQIQEEFREKFGIDRYELW</sequence>
<gene>
    <name evidence="1" type="ORF">SAMN05421800_1391</name>
</gene>
<dbReference type="Proteomes" id="UP000190669">
    <property type="component" value="Unassembled WGS sequence"/>
</dbReference>
<organism evidence="1 2">
    <name type="scientific">Chryseobacterium balustinum</name>
    <dbReference type="NCBI Taxonomy" id="246"/>
    <lineage>
        <taxon>Bacteria</taxon>
        <taxon>Pseudomonadati</taxon>
        <taxon>Bacteroidota</taxon>
        <taxon>Flavobacteriia</taxon>
        <taxon>Flavobacteriales</taxon>
        <taxon>Weeksellaceae</taxon>
        <taxon>Chryseobacterium group</taxon>
        <taxon>Chryseobacterium</taxon>
    </lineage>
</organism>
<protein>
    <submittedName>
        <fullName evidence="1">Uncharacterized protein</fullName>
    </submittedName>
</protein>
<evidence type="ECO:0000313" key="1">
    <source>
        <dbReference type="EMBL" id="SKC12231.1"/>
    </source>
</evidence>
<comment type="caution">
    <text evidence="1">The sequence shown here is derived from an EMBL/GenBank/DDBJ whole genome shotgun (WGS) entry which is preliminary data.</text>
</comment>
<dbReference type="EMBL" id="FUZE01000039">
    <property type="protein sequence ID" value="SKC12231.1"/>
    <property type="molecule type" value="Genomic_DNA"/>
</dbReference>
<proteinExistence type="predicted"/>